<dbReference type="PROSITE" id="PS50948">
    <property type="entry name" value="PAN"/>
    <property type="match status" value="2"/>
</dbReference>
<keyword evidence="3" id="KW-0812">Transmembrane</keyword>
<organism evidence="6 7">
    <name type="scientific">Drosophila pseudoobscura pseudoobscura</name>
    <name type="common">Fruit fly</name>
    <dbReference type="NCBI Taxonomy" id="46245"/>
    <lineage>
        <taxon>Eukaryota</taxon>
        <taxon>Metazoa</taxon>
        <taxon>Ecdysozoa</taxon>
        <taxon>Arthropoda</taxon>
        <taxon>Hexapoda</taxon>
        <taxon>Insecta</taxon>
        <taxon>Pterygota</taxon>
        <taxon>Neoptera</taxon>
        <taxon>Endopterygota</taxon>
        <taxon>Diptera</taxon>
        <taxon>Brachycera</taxon>
        <taxon>Muscomorpha</taxon>
        <taxon>Ephydroidea</taxon>
        <taxon>Drosophilidae</taxon>
        <taxon>Drosophila</taxon>
        <taxon>Sophophora</taxon>
    </lineage>
</organism>
<name>A0A6I8UMC1_DROPS</name>
<dbReference type="InterPro" id="IPR052774">
    <property type="entry name" value="Celegans_DevNeuronal_Protein"/>
</dbReference>
<keyword evidence="1" id="KW-0175">Coiled coil</keyword>
<evidence type="ECO:0000313" key="7">
    <source>
        <dbReference type="RefSeq" id="XP_001357829.4"/>
    </source>
</evidence>
<feature type="region of interest" description="Disordered" evidence="2">
    <location>
        <begin position="93"/>
        <end position="135"/>
    </location>
</feature>
<keyword evidence="6" id="KW-1185">Reference proteome</keyword>
<evidence type="ECO:0000259" key="4">
    <source>
        <dbReference type="PROSITE" id="PS50948"/>
    </source>
</evidence>
<dbReference type="SMART" id="SM00473">
    <property type="entry name" value="PAN_AP"/>
    <property type="match status" value="1"/>
</dbReference>
<dbReference type="FunCoup" id="A0A6I8UMC1">
    <property type="interactions" value="27"/>
</dbReference>
<dbReference type="PANTHER" id="PTHR47327">
    <property type="entry name" value="FI18240P1-RELATED"/>
    <property type="match status" value="1"/>
</dbReference>
<feature type="coiled-coil region" evidence="1">
    <location>
        <begin position="821"/>
        <end position="848"/>
    </location>
</feature>
<evidence type="ECO:0000256" key="2">
    <source>
        <dbReference type="SAM" id="MobiDB-lite"/>
    </source>
</evidence>
<dbReference type="Gene3D" id="3.50.4.10">
    <property type="entry name" value="Hepatocyte Growth Factor"/>
    <property type="match status" value="2"/>
</dbReference>
<dbReference type="InParanoid" id="A0A6I8UMC1"/>
<evidence type="ECO:0000256" key="1">
    <source>
        <dbReference type="SAM" id="Coils"/>
    </source>
</evidence>
<feature type="transmembrane region" description="Helical" evidence="3">
    <location>
        <begin position="799"/>
        <end position="822"/>
    </location>
</feature>
<dbReference type="GO" id="GO:0009653">
    <property type="term" value="P:anatomical structure morphogenesis"/>
    <property type="evidence" value="ECO:0007669"/>
    <property type="project" value="TreeGrafter"/>
</dbReference>
<dbReference type="Proteomes" id="UP000001819">
    <property type="component" value="Chromosome 2"/>
</dbReference>
<feature type="domain" description="ZP" evidence="5">
    <location>
        <begin position="404"/>
        <end position="694"/>
    </location>
</feature>
<dbReference type="PANTHER" id="PTHR47327:SF8">
    <property type="entry name" value="FI17836P1"/>
    <property type="match status" value="1"/>
</dbReference>
<dbReference type="RefSeq" id="XP_001357829.4">
    <property type="nucleotide sequence ID" value="XM_001357792.4"/>
</dbReference>
<protein>
    <submittedName>
        <fullName evidence="7">Uncharacterized protein</fullName>
    </submittedName>
</protein>
<evidence type="ECO:0000259" key="5">
    <source>
        <dbReference type="PROSITE" id="PS51034"/>
    </source>
</evidence>
<reference evidence="6" key="1">
    <citation type="submission" date="2024-06" db="UniProtKB">
        <authorList>
            <consortium name="RefSeq"/>
        </authorList>
    </citation>
    <scope>NUCLEOTIDE SEQUENCE [LARGE SCALE GENOMIC DNA]</scope>
    <source>
        <strain evidence="6">MV2-25</strain>
    </source>
</reference>
<dbReference type="SUPFAM" id="SSF57414">
    <property type="entry name" value="Hairpin loop containing domain-like"/>
    <property type="match status" value="1"/>
</dbReference>
<dbReference type="KEGG" id="dpo:4800578"/>
<gene>
    <name evidence="7" type="primary">LOC4800578</name>
</gene>
<dbReference type="CDD" id="cd01099">
    <property type="entry name" value="PAN_AP_HGF"/>
    <property type="match status" value="1"/>
</dbReference>
<dbReference type="InterPro" id="IPR056953">
    <property type="entry name" value="CUT_N"/>
</dbReference>
<accession>A0A6I8UMC1</accession>
<keyword evidence="3" id="KW-0472">Membrane</keyword>
<dbReference type="PROSITE" id="PS51034">
    <property type="entry name" value="ZP_2"/>
    <property type="match status" value="1"/>
</dbReference>
<dbReference type="InterPro" id="IPR001507">
    <property type="entry name" value="ZP_dom"/>
</dbReference>
<reference evidence="7" key="2">
    <citation type="submission" date="2025-08" db="UniProtKB">
        <authorList>
            <consortium name="RefSeq"/>
        </authorList>
    </citation>
    <scope>IDENTIFICATION</scope>
    <source>
        <strain evidence="7">MV-25-SWS-2005</strain>
        <tissue evidence="7">Whole body</tissue>
    </source>
</reference>
<keyword evidence="3" id="KW-1133">Transmembrane helix</keyword>
<proteinExistence type="predicted"/>
<dbReference type="Pfam" id="PF25272">
    <property type="entry name" value="VERL_C"/>
    <property type="match status" value="1"/>
</dbReference>
<evidence type="ECO:0000313" key="6">
    <source>
        <dbReference type="Proteomes" id="UP000001819"/>
    </source>
</evidence>
<dbReference type="InterPro" id="IPR003609">
    <property type="entry name" value="Pan_app"/>
</dbReference>
<feature type="domain" description="Apple" evidence="4">
    <location>
        <begin position="203"/>
        <end position="306"/>
    </location>
</feature>
<dbReference type="InterPro" id="IPR057371">
    <property type="entry name" value="VERL_C"/>
</dbReference>
<dbReference type="Pfam" id="PF25057">
    <property type="entry name" value="CUT_N"/>
    <property type="match status" value="1"/>
</dbReference>
<sequence>MCIYEFWPKINYYLLHEHAAATLTAKPPKTMPQSASTAPWLCKIAIAMIFLMLHPHSSAALLLKCPLHQMQLQKIVGFRPPLDHLSEGNLIYAPPPGSKFKDRDRRSGGVDWDRRSADQDWDRRSGNQNGDQEPPASQMCWRICDEDPDCIAYVHLLDTDECYGYSYFERTSRYLAISGELPLVADAEAVFYEKTCLRVPDACKGRLWALTKIPGSTLVFQSKKTISRLVTRRECAERCFFETQFKCLSASFAPSYRNNRERFRNDVGPSPSPRLGRCMLSDRDKTIQPDAFRAAPYDEEYMENQCHERAIESDNCSYELYANSSFIYAEAKYLGLTQKECQALCSHESKFYCQGVSFHYVNQLILSECLLHSEDIVSLGPRSLKLRDNSVYMRRVKCLDVQVFCTREEMSIRYNPKDWFAGKIYASMHSKDCLARGTGNDSVLLTLRIGSEVKENRCGILRAYEMTQAYQRTFISALVVIQNNPNVQTQGDRLIKVGCIQSNATASLGVSVRDSSVDASEHVPSAIALESSVEYAEHMFPHEGVVHYNSTTGPQPHPKITLQIVDLSHQHETNDVQIGQNLELQIVAEYSPHQLAEHLELQLAPLPDFRATSLVAKTQDNENYVLLIDERGCPTDASVFPALERVRTHSRSMLRARFHAFKFSGTANVNFDVKIRFCVDRCSPSNCVGHSSDTWHRHRRQVEQPERQLEQRRVQNPVHISTVVDVLPDLPANTTTPKTTPPMGNASAQMELPLNYNLRVHGPDQTNANSYMYGERGVLLIAGIDDQLHLDNVCMNQSLLIALFIFWLICQVAMLFGCGMVLQRYRRLAKLEEERRRLHEEYLEARRVHWADQGGYTL</sequence>
<evidence type="ECO:0000256" key="3">
    <source>
        <dbReference type="SAM" id="Phobius"/>
    </source>
</evidence>
<feature type="domain" description="Apple" evidence="4">
    <location>
        <begin position="316"/>
        <end position="398"/>
    </location>
</feature>
<feature type="compositionally biased region" description="Basic and acidic residues" evidence="2">
    <location>
        <begin position="99"/>
        <end position="125"/>
    </location>
</feature>
<dbReference type="Pfam" id="PF00024">
    <property type="entry name" value="PAN_1"/>
    <property type="match status" value="2"/>
</dbReference>
<dbReference type="SMART" id="SM00241">
    <property type="entry name" value="ZP"/>
    <property type="match status" value="1"/>
</dbReference>
<dbReference type="AlphaFoldDB" id="A0A6I8UMC1"/>